<accession>A0ABP4RBB9</accession>
<evidence type="ECO:0000313" key="2">
    <source>
        <dbReference type="Proteomes" id="UP001501319"/>
    </source>
</evidence>
<reference evidence="2" key="1">
    <citation type="journal article" date="2019" name="Int. J. Syst. Evol. Microbiol.">
        <title>The Global Catalogue of Microorganisms (GCM) 10K type strain sequencing project: providing services to taxonomists for standard genome sequencing and annotation.</title>
        <authorList>
            <consortium name="The Broad Institute Genomics Platform"/>
            <consortium name="The Broad Institute Genome Sequencing Center for Infectious Disease"/>
            <person name="Wu L."/>
            <person name="Ma J."/>
        </authorList>
    </citation>
    <scope>NUCLEOTIDE SEQUENCE [LARGE SCALE GENOMIC DNA]</scope>
    <source>
        <strain evidence="2">JCM 14306</strain>
    </source>
</reference>
<gene>
    <name evidence="1" type="ORF">GCM10009744_36040</name>
</gene>
<protein>
    <submittedName>
        <fullName evidence="1">Uncharacterized protein</fullName>
    </submittedName>
</protein>
<keyword evidence="2" id="KW-1185">Reference proteome</keyword>
<proteinExistence type="predicted"/>
<dbReference type="EMBL" id="BAAANE010000006">
    <property type="protein sequence ID" value="GAA1642657.1"/>
    <property type="molecule type" value="Genomic_DNA"/>
</dbReference>
<comment type="caution">
    <text evidence="1">The sequence shown here is derived from an EMBL/GenBank/DDBJ whole genome shotgun (WGS) entry which is preliminary data.</text>
</comment>
<evidence type="ECO:0000313" key="1">
    <source>
        <dbReference type="EMBL" id="GAA1642657.1"/>
    </source>
</evidence>
<dbReference type="Proteomes" id="UP001501319">
    <property type="component" value="Unassembled WGS sequence"/>
</dbReference>
<sequence length="66" mass="6817">MRTAAATRKHPAALLPVDQATTVTSVVTATVGPGWLAIARPFSVRARLLPAGAVPLALVTEATMPR</sequence>
<name>A0ABP4RBB9_9ACTN</name>
<organism evidence="1 2">
    <name type="scientific">Kribbella alba</name>
    <dbReference type="NCBI Taxonomy" id="190197"/>
    <lineage>
        <taxon>Bacteria</taxon>
        <taxon>Bacillati</taxon>
        <taxon>Actinomycetota</taxon>
        <taxon>Actinomycetes</taxon>
        <taxon>Propionibacteriales</taxon>
        <taxon>Kribbellaceae</taxon>
        <taxon>Kribbella</taxon>
    </lineage>
</organism>